<dbReference type="RefSeq" id="WP_120199724.1">
    <property type="nucleotide sequence ID" value="NZ_RAQJ01000001.1"/>
</dbReference>
<organism evidence="1 2">
    <name type="scientific">Ichthyenterobacterium magnum</name>
    <dbReference type="NCBI Taxonomy" id="1230530"/>
    <lineage>
        <taxon>Bacteria</taxon>
        <taxon>Pseudomonadati</taxon>
        <taxon>Bacteroidota</taxon>
        <taxon>Flavobacteriia</taxon>
        <taxon>Flavobacteriales</taxon>
        <taxon>Flavobacteriaceae</taxon>
        <taxon>Ichthyenterobacterium</taxon>
    </lineage>
</organism>
<proteinExistence type="predicted"/>
<reference evidence="1 2" key="1">
    <citation type="submission" date="2018-09" db="EMBL/GenBank/DDBJ databases">
        <title>Genomic Encyclopedia of Archaeal and Bacterial Type Strains, Phase II (KMG-II): from individual species to whole genera.</title>
        <authorList>
            <person name="Goeker M."/>
        </authorList>
    </citation>
    <scope>NUCLEOTIDE SEQUENCE [LARGE SCALE GENOMIC DNA]</scope>
    <source>
        <strain evidence="1 2">DSM 26283</strain>
    </source>
</reference>
<sequence length="119" mass="13443">MARIIKKISVILGVLVLAAIISCFLLEANEKQFNQEDWTSNPLMRYKMSKDIIESNMLIGKTKDEIIMLLGTSETSNLQGKEHVIYALGKPPSFFDEHAAKLVVIFENNLVTKVIHSHE</sequence>
<dbReference type="Proteomes" id="UP000284892">
    <property type="component" value="Unassembled WGS sequence"/>
</dbReference>
<evidence type="ECO:0000313" key="2">
    <source>
        <dbReference type="Proteomes" id="UP000284892"/>
    </source>
</evidence>
<dbReference type="EMBL" id="RAQJ01000001">
    <property type="protein sequence ID" value="RKE98516.1"/>
    <property type="molecule type" value="Genomic_DNA"/>
</dbReference>
<comment type="caution">
    <text evidence="1">The sequence shown here is derived from an EMBL/GenBank/DDBJ whole genome shotgun (WGS) entry which is preliminary data.</text>
</comment>
<keyword evidence="2" id="KW-1185">Reference proteome</keyword>
<dbReference type="AlphaFoldDB" id="A0A420DWC2"/>
<name>A0A420DWC2_9FLAO</name>
<accession>A0A420DWC2</accession>
<dbReference type="PROSITE" id="PS51257">
    <property type="entry name" value="PROKAR_LIPOPROTEIN"/>
    <property type="match status" value="1"/>
</dbReference>
<gene>
    <name evidence="1" type="ORF">BXY80_0605</name>
</gene>
<evidence type="ECO:0000313" key="1">
    <source>
        <dbReference type="EMBL" id="RKE98516.1"/>
    </source>
</evidence>
<dbReference type="OrthoDB" id="1135060at2"/>
<protein>
    <submittedName>
        <fullName evidence="1">Uncharacterized protein</fullName>
    </submittedName>
</protein>